<gene>
    <name evidence="3" type="ORF">M011DRAFT_324991</name>
</gene>
<organism evidence="3 4">
    <name type="scientific">Sporormia fimetaria CBS 119925</name>
    <dbReference type="NCBI Taxonomy" id="1340428"/>
    <lineage>
        <taxon>Eukaryota</taxon>
        <taxon>Fungi</taxon>
        <taxon>Dikarya</taxon>
        <taxon>Ascomycota</taxon>
        <taxon>Pezizomycotina</taxon>
        <taxon>Dothideomycetes</taxon>
        <taxon>Pleosporomycetidae</taxon>
        <taxon>Pleosporales</taxon>
        <taxon>Sporormiaceae</taxon>
        <taxon>Sporormia</taxon>
    </lineage>
</organism>
<name>A0A6A6VIQ7_9PLEO</name>
<dbReference type="EMBL" id="MU006567">
    <property type="protein sequence ID" value="KAF2749091.1"/>
    <property type="molecule type" value="Genomic_DNA"/>
</dbReference>
<protein>
    <recommendedName>
        <fullName evidence="5">REJ domain-containing protein</fullName>
    </recommendedName>
</protein>
<dbReference type="Proteomes" id="UP000799440">
    <property type="component" value="Unassembled WGS sequence"/>
</dbReference>
<evidence type="ECO:0000256" key="1">
    <source>
        <dbReference type="SAM" id="MobiDB-lite"/>
    </source>
</evidence>
<evidence type="ECO:0008006" key="5">
    <source>
        <dbReference type="Google" id="ProtNLM"/>
    </source>
</evidence>
<keyword evidence="4" id="KW-1185">Reference proteome</keyword>
<sequence length="241" mass="25795">MFLWLLCVTVSIPSTPMSDTRHQLPTACCTLLFFLHSFRSSSSPIYTPPLSPDNPDSYHSLLVKLIPFLPNSLSRSPSPPNTSPHANSPLSASVSPSTTISTLPPNTLVSSSSAPELDPALKPTSLFSPFTMFSSPTPPGPSPPRSTVSIALRTSFSRFLRRQWMIERSARESIRMPRMLAPRMMPIFAGVVNEGAGDGVAARGGEYGLCDGADDAYDGALVGVVDSVSRSSTTAPSYTYV</sequence>
<feature type="chain" id="PRO_5025490659" description="REJ domain-containing protein" evidence="2">
    <location>
        <begin position="18"/>
        <end position="241"/>
    </location>
</feature>
<feature type="region of interest" description="Disordered" evidence="1">
    <location>
        <begin position="74"/>
        <end position="116"/>
    </location>
</feature>
<reference evidence="3" key="1">
    <citation type="journal article" date="2020" name="Stud. Mycol.">
        <title>101 Dothideomycetes genomes: a test case for predicting lifestyles and emergence of pathogens.</title>
        <authorList>
            <person name="Haridas S."/>
            <person name="Albert R."/>
            <person name="Binder M."/>
            <person name="Bloem J."/>
            <person name="Labutti K."/>
            <person name="Salamov A."/>
            <person name="Andreopoulos B."/>
            <person name="Baker S."/>
            <person name="Barry K."/>
            <person name="Bills G."/>
            <person name="Bluhm B."/>
            <person name="Cannon C."/>
            <person name="Castanera R."/>
            <person name="Culley D."/>
            <person name="Daum C."/>
            <person name="Ezra D."/>
            <person name="Gonzalez J."/>
            <person name="Henrissat B."/>
            <person name="Kuo A."/>
            <person name="Liang C."/>
            <person name="Lipzen A."/>
            <person name="Lutzoni F."/>
            <person name="Magnuson J."/>
            <person name="Mondo S."/>
            <person name="Nolan M."/>
            <person name="Ohm R."/>
            <person name="Pangilinan J."/>
            <person name="Park H.-J."/>
            <person name="Ramirez L."/>
            <person name="Alfaro M."/>
            <person name="Sun H."/>
            <person name="Tritt A."/>
            <person name="Yoshinaga Y."/>
            <person name="Zwiers L.-H."/>
            <person name="Turgeon B."/>
            <person name="Goodwin S."/>
            <person name="Spatafora J."/>
            <person name="Crous P."/>
            <person name="Grigoriev I."/>
        </authorList>
    </citation>
    <scope>NUCLEOTIDE SEQUENCE</scope>
    <source>
        <strain evidence="3">CBS 119925</strain>
    </source>
</reference>
<feature type="signal peptide" evidence="2">
    <location>
        <begin position="1"/>
        <end position="17"/>
    </location>
</feature>
<evidence type="ECO:0000256" key="2">
    <source>
        <dbReference type="SAM" id="SignalP"/>
    </source>
</evidence>
<dbReference type="AlphaFoldDB" id="A0A6A6VIQ7"/>
<keyword evidence="2" id="KW-0732">Signal</keyword>
<evidence type="ECO:0000313" key="3">
    <source>
        <dbReference type="EMBL" id="KAF2749091.1"/>
    </source>
</evidence>
<accession>A0A6A6VIQ7</accession>
<proteinExistence type="predicted"/>
<feature type="compositionally biased region" description="Polar residues" evidence="1">
    <location>
        <begin position="85"/>
        <end position="114"/>
    </location>
</feature>
<evidence type="ECO:0000313" key="4">
    <source>
        <dbReference type="Proteomes" id="UP000799440"/>
    </source>
</evidence>